<feature type="binding site" evidence="5">
    <location>
        <position position="187"/>
    </location>
    <ligand>
        <name>Mg(2+)</name>
        <dbReference type="ChEBI" id="CHEBI:18420"/>
    </ligand>
</feature>
<dbReference type="CDD" id="cd02440">
    <property type="entry name" value="AdoMet_MTases"/>
    <property type="match status" value="1"/>
</dbReference>
<evidence type="ECO:0000256" key="1">
    <source>
        <dbReference type="ARBA" id="ARBA00022603"/>
    </source>
</evidence>
<dbReference type="EC" id="2.1.1.-" evidence="5"/>
<dbReference type="HAMAP" id="MF_00472">
    <property type="entry name" value="UbiG"/>
    <property type="match status" value="1"/>
</dbReference>
<protein>
    <recommendedName>
        <fullName evidence="5">Ubiquinone biosynthesis O-methyltransferase, mitochondrial</fullName>
    </recommendedName>
    <alternativeName>
        <fullName evidence="5">3-demethylubiquinol 3-O-methyltransferase</fullName>
        <ecNumber evidence="5">2.1.1.64</ecNumber>
    </alternativeName>
    <alternativeName>
        <fullName evidence="5">3-demethylubiquinone 3-O-methyltransferase</fullName>
        <ecNumber evidence="5">2.1.1.-</ecNumber>
    </alternativeName>
    <alternativeName>
        <fullName evidence="5">Polyprenyldihydroxybenzoate methyltransferase</fullName>
        <ecNumber evidence="5">2.1.1.114</ecNumber>
    </alternativeName>
</protein>
<feature type="binding site" evidence="5">
    <location>
        <position position="115"/>
    </location>
    <ligand>
        <name>S-adenosyl-L-methionine</name>
        <dbReference type="ChEBI" id="CHEBI:59789"/>
    </ligand>
</feature>
<comment type="caution">
    <text evidence="6">The sequence shown here is derived from an EMBL/GenBank/DDBJ whole genome shotgun (WGS) entry which is preliminary data.</text>
</comment>
<evidence type="ECO:0000256" key="3">
    <source>
        <dbReference type="ARBA" id="ARBA00022688"/>
    </source>
</evidence>
<accession>A0A132A1D9</accession>
<feature type="binding site" evidence="5">
    <location>
        <position position="191"/>
    </location>
    <ligand>
        <name>Mg(2+)</name>
        <dbReference type="ChEBI" id="CHEBI:18420"/>
    </ligand>
</feature>
<dbReference type="GO" id="GO:0010420">
    <property type="term" value="F:polyprenyldihydroxybenzoate methyltransferase activity"/>
    <property type="evidence" value="ECO:0007669"/>
    <property type="project" value="UniProtKB-UniRule"/>
</dbReference>
<dbReference type="PANTHER" id="PTHR43464:SF19">
    <property type="entry name" value="UBIQUINONE BIOSYNTHESIS O-METHYLTRANSFERASE, MITOCHONDRIAL"/>
    <property type="match status" value="1"/>
</dbReference>
<evidence type="ECO:0000313" key="7">
    <source>
        <dbReference type="Proteomes" id="UP000616769"/>
    </source>
</evidence>
<keyword evidence="1 5" id="KW-0489">Methyltransferase</keyword>
<dbReference type="GO" id="GO:0061542">
    <property type="term" value="F:3-demethylubiquinol 3-O-methyltransferase activity"/>
    <property type="evidence" value="ECO:0007669"/>
    <property type="project" value="UniProtKB-UniRule"/>
</dbReference>
<dbReference type="EC" id="2.1.1.114" evidence="5"/>
<dbReference type="UniPathway" id="UPA00232"/>
<evidence type="ECO:0000256" key="5">
    <source>
        <dbReference type="HAMAP-Rule" id="MF_03190"/>
    </source>
</evidence>
<sequence>MALSNYSCRFGLKSIPNGTVNLFKIFERFHYGNLKRKFTSRSIDPDEVKRFSQNSSKWWQTTDYLPLQRMNSLRVPFIVNSFKSEWFNRGSKYDSEENIDSIRFPLKDLKLLDIGCGGGYLSEPLTRLGADVIGIDPVIENIKSAKNHAKISFKNSEPKLAYKCCSIEEFSSDPNNQNSFDAVIASEVLEHVEDKASFLQNSIACIRPGGFYIITTINQTLLSYFGTILMAEYLLRLNPIGTHQYEKFTPPEVLDLILEDYKCRVLKRQGMFFNPITFQWSWCDDQSICYALLAIKN</sequence>
<keyword evidence="3 5" id="KW-0831">Ubiquinone biosynthesis</keyword>
<proteinExistence type="inferred from homology"/>
<comment type="cofactor">
    <cofactor evidence="5">
        <name>Mg(2+)</name>
        <dbReference type="ChEBI" id="CHEBI:18420"/>
    </cofactor>
</comment>
<feature type="binding site" evidence="5">
    <location>
        <position position="136"/>
    </location>
    <ligand>
        <name>S-adenosyl-L-methionine</name>
        <dbReference type="ChEBI" id="CHEBI:59789"/>
    </ligand>
</feature>
<comment type="catalytic activity">
    <reaction evidence="5">
        <text>a 3,4-dihydroxy-5-(all-trans-polyprenyl)benzoate + S-adenosyl-L-methionine = a 4-hydroxy-3-methoxy-5-(all-trans-polyprenyl)benzoate + S-adenosyl-L-homocysteine + H(+)</text>
        <dbReference type="Rhea" id="RHEA:44452"/>
        <dbReference type="Rhea" id="RHEA-COMP:10930"/>
        <dbReference type="Rhea" id="RHEA-COMP:10931"/>
        <dbReference type="ChEBI" id="CHEBI:15378"/>
        <dbReference type="ChEBI" id="CHEBI:57856"/>
        <dbReference type="ChEBI" id="CHEBI:59789"/>
        <dbReference type="ChEBI" id="CHEBI:64694"/>
        <dbReference type="ChEBI" id="CHEBI:84443"/>
        <dbReference type="EC" id="2.1.1.114"/>
    </reaction>
</comment>
<dbReference type="InterPro" id="IPR010233">
    <property type="entry name" value="UbiG_MeTrfase"/>
</dbReference>
<dbReference type="NCBIfam" id="TIGR01983">
    <property type="entry name" value="UbiG"/>
    <property type="match status" value="1"/>
</dbReference>
<dbReference type="OrthoDB" id="3265906at2759"/>
<keyword evidence="5" id="KW-0479">Metal-binding</keyword>
<gene>
    <name evidence="6" type="ORF">QR98_0025920</name>
</gene>
<comment type="subcellular location">
    <subcellularLocation>
        <location evidence="5">Mitochondrion inner membrane</location>
        <topology evidence="5">Peripheral membrane protein</topology>
        <orientation evidence="5">Matrix side</orientation>
    </subcellularLocation>
</comment>
<dbReference type="PANTHER" id="PTHR43464">
    <property type="entry name" value="METHYLTRANSFERASE"/>
    <property type="match status" value="1"/>
</dbReference>
<evidence type="ECO:0000313" key="6">
    <source>
        <dbReference type="EMBL" id="KPM04150.1"/>
    </source>
</evidence>
<keyword evidence="4 5" id="KW-0949">S-adenosyl-L-methionine</keyword>
<dbReference type="EMBL" id="JXLN01007584">
    <property type="protein sequence ID" value="KPM04150.1"/>
    <property type="molecule type" value="Genomic_DNA"/>
</dbReference>
<dbReference type="GO" id="GO:0046872">
    <property type="term" value="F:metal ion binding"/>
    <property type="evidence" value="ECO:0007669"/>
    <property type="project" value="UniProtKB-KW"/>
</dbReference>
<evidence type="ECO:0000256" key="2">
    <source>
        <dbReference type="ARBA" id="ARBA00022679"/>
    </source>
</evidence>
<keyword evidence="5" id="KW-0999">Mitochondrion inner membrane</keyword>
<keyword evidence="5" id="KW-0460">Magnesium</keyword>
<name>A0A132A1D9_SARSC</name>
<comment type="function">
    <text evidence="5">O-methyltransferase required for two non-consecutive steps during ubiquinone biosynthesis. Catalyzes the 2 O-methylation of 3,4-dihydroxy-5-(all-trans-polyprenyl)benzoic acid into 4-hydroxy-3-methoxy-5-(all-trans-polyprenyl)benzoic acid. Also catalyzes the last step of ubiquinone biosynthesis by mediating methylation of 3-demethylubiquinone into ubiquinone. Also able to mediate the methylation of 3-demethylubiquinol into ubiquinol.</text>
</comment>
<dbReference type="AlphaFoldDB" id="A0A132A1D9"/>
<comment type="pathway">
    <text evidence="5">Cofactor biosynthesis; ubiquinone biosynthesis.</text>
</comment>
<comment type="subunit">
    <text evidence="5">Component of a multi-subunit COQ enzyme complex.</text>
</comment>
<comment type="similarity">
    <text evidence="5">Belongs to the class I-like SAM-binding methyltransferase superfamily. UbiG/COQ3 family.</text>
</comment>
<feature type="binding site" evidence="5">
    <location>
        <position position="74"/>
    </location>
    <ligand>
        <name>S-adenosyl-L-methionine</name>
        <dbReference type="ChEBI" id="CHEBI:59789"/>
    </ligand>
</feature>
<dbReference type="Proteomes" id="UP000616769">
    <property type="component" value="Unassembled WGS sequence"/>
</dbReference>
<dbReference type="GO" id="GO:0031314">
    <property type="term" value="C:extrinsic component of mitochondrial inner membrane"/>
    <property type="evidence" value="ECO:0007669"/>
    <property type="project" value="UniProtKB-UniRule"/>
</dbReference>
<dbReference type="InterPro" id="IPR029063">
    <property type="entry name" value="SAM-dependent_MTases_sf"/>
</dbReference>
<keyword evidence="5" id="KW-0472">Membrane</keyword>
<dbReference type="EC" id="2.1.1.64" evidence="5"/>
<keyword evidence="2 5" id="KW-0808">Transferase</keyword>
<comment type="catalytic activity">
    <reaction evidence="5">
        <text>a 3-demethylubiquinol + S-adenosyl-L-methionine = a ubiquinol + S-adenosyl-L-homocysteine + H(+)</text>
        <dbReference type="Rhea" id="RHEA:44380"/>
        <dbReference type="Rhea" id="RHEA-COMP:9566"/>
        <dbReference type="Rhea" id="RHEA-COMP:10914"/>
        <dbReference type="ChEBI" id="CHEBI:15378"/>
        <dbReference type="ChEBI" id="CHEBI:17976"/>
        <dbReference type="ChEBI" id="CHEBI:57856"/>
        <dbReference type="ChEBI" id="CHEBI:59789"/>
        <dbReference type="ChEBI" id="CHEBI:84422"/>
        <dbReference type="EC" id="2.1.1.64"/>
    </reaction>
</comment>
<keyword evidence="5" id="KW-0496">Mitochondrion</keyword>
<evidence type="ECO:0000256" key="4">
    <source>
        <dbReference type="ARBA" id="ARBA00022691"/>
    </source>
</evidence>
<dbReference type="GO" id="GO:0032259">
    <property type="term" value="P:methylation"/>
    <property type="evidence" value="ECO:0007669"/>
    <property type="project" value="UniProtKB-KW"/>
</dbReference>
<dbReference type="SUPFAM" id="SSF53335">
    <property type="entry name" value="S-adenosyl-L-methionine-dependent methyltransferases"/>
    <property type="match status" value="1"/>
</dbReference>
<comment type="catalytic activity">
    <reaction evidence="5">
        <text>a 3-demethylubiquinone + S-adenosyl-L-methionine = a ubiquinone + S-adenosyl-L-homocysteine</text>
        <dbReference type="Rhea" id="RHEA:81215"/>
        <dbReference type="Rhea" id="RHEA-COMP:9565"/>
        <dbReference type="Rhea" id="RHEA-COMP:19654"/>
        <dbReference type="ChEBI" id="CHEBI:16389"/>
        <dbReference type="ChEBI" id="CHEBI:57856"/>
        <dbReference type="ChEBI" id="CHEBI:59789"/>
        <dbReference type="ChEBI" id="CHEBI:231825"/>
    </reaction>
</comment>
<reference evidence="6 7" key="1">
    <citation type="journal article" date="2015" name="Parasit. Vectors">
        <title>Draft genome of the scabies mite.</title>
        <authorList>
            <person name="Rider S.D.Jr."/>
            <person name="Morgan M.S."/>
            <person name="Arlian L.G."/>
        </authorList>
    </citation>
    <scope>NUCLEOTIDE SEQUENCE [LARGE SCALE GENOMIC DNA]</scope>
    <source>
        <strain evidence="6">Arlian Lab</strain>
    </source>
</reference>
<dbReference type="Pfam" id="PF13489">
    <property type="entry name" value="Methyltransf_23"/>
    <property type="match status" value="1"/>
</dbReference>
<organism evidence="6 7">
    <name type="scientific">Sarcoptes scabiei</name>
    <name type="common">Itch mite</name>
    <name type="synonym">Acarus scabiei</name>
    <dbReference type="NCBI Taxonomy" id="52283"/>
    <lineage>
        <taxon>Eukaryota</taxon>
        <taxon>Metazoa</taxon>
        <taxon>Ecdysozoa</taxon>
        <taxon>Arthropoda</taxon>
        <taxon>Chelicerata</taxon>
        <taxon>Arachnida</taxon>
        <taxon>Acari</taxon>
        <taxon>Acariformes</taxon>
        <taxon>Sarcoptiformes</taxon>
        <taxon>Astigmata</taxon>
        <taxon>Psoroptidia</taxon>
        <taxon>Sarcoptoidea</taxon>
        <taxon>Sarcoptidae</taxon>
        <taxon>Sarcoptinae</taxon>
        <taxon>Sarcoptes</taxon>
    </lineage>
</organism>
<dbReference type="Gene3D" id="3.40.50.150">
    <property type="entry name" value="Vaccinia Virus protein VP39"/>
    <property type="match status" value="1"/>
</dbReference>
<dbReference type="VEuPathDB" id="VectorBase:SSCA009712"/>
<feature type="binding site" evidence="5">
    <location>
        <position position="186"/>
    </location>
    <ligand>
        <name>S-adenosyl-L-methionine</name>
        <dbReference type="ChEBI" id="CHEBI:59789"/>
    </ligand>
</feature>
<feature type="binding site" evidence="5">
    <location>
        <position position="190"/>
    </location>
    <ligand>
        <name>Mg(2+)</name>
        <dbReference type="ChEBI" id="CHEBI:18420"/>
    </ligand>
</feature>